<evidence type="ECO:0000313" key="3">
    <source>
        <dbReference type="Proteomes" id="UP000299102"/>
    </source>
</evidence>
<gene>
    <name evidence="2" type="ORF">EVAR_71960_1</name>
</gene>
<keyword evidence="3" id="KW-1185">Reference proteome</keyword>
<evidence type="ECO:0000256" key="1">
    <source>
        <dbReference type="SAM" id="MobiDB-lite"/>
    </source>
</evidence>
<protein>
    <submittedName>
        <fullName evidence="2">Probable Rho GTPase-activating protein CG5521</fullName>
    </submittedName>
</protein>
<accession>A0A4C1THD6</accession>
<feature type="compositionally biased region" description="Acidic residues" evidence="1">
    <location>
        <begin position="87"/>
        <end position="99"/>
    </location>
</feature>
<feature type="compositionally biased region" description="Basic residues" evidence="1">
    <location>
        <begin position="70"/>
        <end position="82"/>
    </location>
</feature>
<feature type="compositionally biased region" description="Basic residues" evidence="1">
    <location>
        <begin position="1"/>
        <end position="15"/>
    </location>
</feature>
<proteinExistence type="predicted"/>
<comment type="caution">
    <text evidence="2">The sequence shown here is derived from an EMBL/GenBank/DDBJ whole genome shotgun (WGS) entry which is preliminary data.</text>
</comment>
<dbReference type="Proteomes" id="UP000299102">
    <property type="component" value="Unassembled WGS sequence"/>
</dbReference>
<feature type="region of interest" description="Disordered" evidence="1">
    <location>
        <begin position="63"/>
        <end position="117"/>
    </location>
</feature>
<dbReference type="STRING" id="151549.A0A4C1THD6"/>
<reference evidence="2 3" key="1">
    <citation type="journal article" date="2019" name="Commun. Biol.">
        <title>The bagworm genome reveals a unique fibroin gene that provides high tensile strength.</title>
        <authorList>
            <person name="Kono N."/>
            <person name="Nakamura H."/>
            <person name="Ohtoshi R."/>
            <person name="Tomita M."/>
            <person name="Numata K."/>
            <person name="Arakawa K."/>
        </authorList>
    </citation>
    <scope>NUCLEOTIDE SEQUENCE [LARGE SCALE GENOMIC DNA]</scope>
</reference>
<organism evidence="2 3">
    <name type="scientific">Eumeta variegata</name>
    <name type="common">Bagworm moth</name>
    <name type="synonym">Eumeta japonica</name>
    <dbReference type="NCBI Taxonomy" id="151549"/>
    <lineage>
        <taxon>Eukaryota</taxon>
        <taxon>Metazoa</taxon>
        <taxon>Ecdysozoa</taxon>
        <taxon>Arthropoda</taxon>
        <taxon>Hexapoda</taxon>
        <taxon>Insecta</taxon>
        <taxon>Pterygota</taxon>
        <taxon>Neoptera</taxon>
        <taxon>Endopterygota</taxon>
        <taxon>Lepidoptera</taxon>
        <taxon>Glossata</taxon>
        <taxon>Ditrysia</taxon>
        <taxon>Tineoidea</taxon>
        <taxon>Psychidae</taxon>
        <taxon>Oiketicinae</taxon>
        <taxon>Eumeta</taxon>
    </lineage>
</organism>
<feature type="region of interest" description="Disordered" evidence="1">
    <location>
        <begin position="1"/>
        <end position="23"/>
    </location>
</feature>
<name>A0A4C1THD6_EUMVA</name>
<dbReference type="AlphaFoldDB" id="A0A4C1THD6"/>
<evidence type="ECO:0000313" key="2">
    <source>
        <dbReference type="EMBL" id="GBP13554.1"/>
    </source>
</evidence>
<sequence length="135" mass="14976">MPRTPRFRVKHRRQKPPVNLPSSVENSLNTIVLQNSNSPELLENVQLNCNTSINNEMRRAMSLDSLATSKRSKKSKRFRRNTHNQDDIDDLDGAEEDSDDSRSPSPTASSGIEGGSIKDAQIQIDVLAVDSGGSW</sequence>
<dbReference type="EMBL" id="BGZK01005326">
    <property type="protein sequence ID" value="GBP13554.1"/>
    <property type="molecule type" value="Genomic_DNA"/>
</dbReference>